<evidence type="ECO:0000259" key="2">
    <source>
        <dbReference type="SMART" id="SM00355"/>
    </source>
</evidence>
<gene>
    <name evidence="3" type="ORF">HMPREF1541_01337</name>
</gene>
<evidence type="ECO:0000256" key="1">
    <source>
        <dbReference type="SAM" id="MobiDB-lite"/>
    </source>
</evidence>
<protein>
    <recommendedName>
        <fullName evidence="2">C2H2-type domain-containing protein</fullName>
    </recommendedName>
</protein>
<dbReference type="Gene3D" id="3.30.160.60">
    <property type="entry name" value="Classic Zinc Finger"/>
    <property type="match status" value="1"/>
</dbReference>
<feature type="compositionally biased region" description="Basic residues" evidence="1">
    <location>
        <begin position="358"/>
        <end position="369"/>
    </location>
</feature>
<dbReference type="GeneID" id="19968676"/>
<sequence>MATVRAAYDDHLPTLDTDCGKFSPLSSSPRDCPSLSDSSFSFDMSSDRRPSFASGLTDSSPWWRSGKSSGITTPTTPVTAMPSSAMLENRKHTAPDTPYGFARNELDFFWEPVPQMPMSTATLLNSITDTEPVSFDSQYTPYTQTMTMSNPSLSRPIFGLDTSFMSDDDLSWSHQLSSPQQTITPSAAYRAPMLMNSPISRNEPCTPTRRNVPSSLLLSSSPLGLMSTPVVPSQHESDDKYNESEWASISPEFNRRRAAERLSRRHYSKRNLGAADRAKPIPSKSGIDCEVIIAQNEFACSYPDCIDKQTGKQKRFKRQEHKKRHEKTVHEKHEHGLYACWVKGCKTAPFTRTDNLKSHLKNTHGKKSPNQRNRYVATQDKNSVHYDPDWVGDLDDEGYPIHSAT</sequence>
<dbReference type="RefSeq" id="XP_008711858.1">
    <property type="nucleotide sequence ID" value="XM_008713636.1"/>
</dbReference>
<feature type="region of interest" description="Disordered" evidence="1">
    <location>
        <begin position="357"/>
        <end position="381"/>
    </location>
</feature>
<proteinExistence type="predicted"/>
<dbReference type="Proteomes" id="UP000030752">
    <property type="component" value="Unassembled WGS sequence"/>
</dbReference>
<dbReference type="OrthoDB" id="654211at2759"/>
<dbReference type="STRING" id="1220924.W2SEI4"/>
<feature type="domain" description="C2H2-type" evidence="2">
    <location>
        <begin position="298"/>
        <end position="330"/>
    </location>
</feature>
<dbReference type="InterPro" id="IPR013087">
    <property type="entry name" value="Znf_C2H2_type"/>
</dbReference>
<reference evidence="3 4" key="1">
    <citation type="submission" date="2013-03" db="EMBL/GenBank/DDBJ databases">
        <title>The Genome Sequence of Phialophora europaea CBS 101466.</title>
        <authorList>
            <consortium name="The Broad Institute Genomics Platform"/>
            <person name="Cuomo C."/>
            <person name="de Hoog S."/>
            <person name="Gorbushina A."/>
            <person name="Walker B."/>
            <person name="Young S.K."/>
            <person name="Zeng Q."/>
            <person name="Gargeya S."/>
            <person name="Fitzgerald M."/>
            <person name="Haas B."/>
            <person name="Abouelleil A."/>
            <person name="Allen A.W."/>
            <person name="Alvarado L."/>
            <person name="Arachchi H.M."/>
            <person name="Berlin A.M."/>
            <person name="Chapman S.B."/>
            <person name="Gainer-Dewar J."/>
            <person name="Goldberg J."/>
            <person name="Griggs A."/>
            <person name="Gujja S."/>
            <person name="Hansen M."/>
            <person name="Howarth C."/>
            <person name="Imamovic A."/>
            <person name="Ireland A."/>
            <person name="Larimer J."/>
            <person name="McCowan C."/>
            <person name="Murphy C."/>
            <person name="Pearson M."/>
            <person name="Poon T.W."/>
            <person name="Priest M."/>
            <person name="Roberts A."/>
            <person name="Saif S."/>
            <person name="Shea T."/>
            <person name="Sisk P."/>
            <person name="Sykes S."/>
            <person name="Wortman J."/>
            <person name="Nusbaum C."/>
            <person name="Birren B."/>
        </authorList>
    </citation>
    <scope>NUCLEOTIDE SEQUENCE [LARGE SCALE GENOMIC DNA]</scope>
    <source>
        <strain evidence="3 4">CBS 101466</strain>
    </source>
</reference>
<evidence type="ECO:0000313" key="3">
    <source>
        <dbReference type="EMBL" id="ETN47146.1"/>
    </source>
</evidence>
<dbReference type="SMART" id="SM00355">
    <property type="entry name" value="ZnF_C2H2"/>
    <property type="match status" value="2"/>
</dbReference>
<organism evidence="3 4">
    <name type="scientific">Cyphellophora europaea (strain CBS 101466)</name>
    <name type="common">Phialophora europaea</name>
    <dbReference type="NCBI Taxonomy" id="1220924"/>
    <lineage>
        <taxon>Eukaryota</taxon>
        <taxon>Fungi</taxon>
        <taxon>Dikarya</taxon>
        <taxon>Ascomycota</taxon>
        <taxon>Pezizomycotina</taxon>
        <taxon>Eurotiomycetes</taxon>
        <taxon>Chaetothyriomycetidae</taxon>
        <taxon>Chaetothyriales</taxon>
        <taxon>Cyphellophoraceae</taxon>
        <taxon>Cyphellophora</taxon>
    </lineage>
</organism>
<evidence type="ECO:0000313" key="4">
    <source>
        <dbReference type="Proteomes" id="UP000030752"/>
    </source>
</evidence>
<keyword evidence="4" id="KW-1185">Reference proteome</keyword>
<dbReference type="EMBL" id="KB822711">
    <property type="protein sequence ID" value="ETN47146.1"/>
    <property type="molecule type" value="Genomic_DNA"/>
</dbReference>
<feature type="domain" description="C2H2-type" evidence="2">
    <location>
        <begin position="338"/>
        <end position="364"/>
    </location>
</feature>
<accession>W2SEI4</accession>
<dbReference type="HOGENOM" id="CLU_662282_0_0_1"/>
<name>W2SEI4_CYPE1</name>
<dbReference type="AlphaFoldDB" id="W2SEI4"/>
<dbReference type="InParanoid" id="W2SEI4"/>
<dbReference type="eggNOG" id="KOG1721">
    <property type="taxonomic scope" value="Eukaryota"/>
</dbReference>
<dbReference type="VEuPathDB" id="FungiDB:HMPREF1541_01337"/>